<evidence type="ECO:0000313" key="1">
    <source>
        <dbReference type="EMBL" id="MFD1189043.1"/>
    </source>
</evidence>
<comment type="caution">
    <text evidence="1">The sequence shown here is derived from an EMBL/GenBank/DDBJ whole genome shotgun (WGS) entry which is preliminary data.</text>
</comment>
<keyword evidence="2" id="KW-1185">Reference proteome</keyword>
<name>A0ABW3SVU8_9CAUL</name>
<proteinExistence type="predicted"/>
<dbReference type="EMBL" id="JBHTLQ010000001">
    <property type="protein sequence ID" value="MFD1189043.1"/>
    <property type="molecule type" value="Genomic_DNA"/>
</dbReference>
<evidence type="ECO:0000313" key="2">
    <source>
        <dbReference type="Proteomes" id="UP001597216"/>
    </source>
</evidence>
<organism evidence="1 2">
    <name type="scientific">Phenylobacterium conjunctum</name>
    <dbReference type="NCBI Taxonomy" id="1298959"/>
    <lineage>
        <taxon>Bacteria</taxon>
        <taxon>Pseudomonadati</taxon>
        <taxon>Pseudomonadota</taxon>
        <taxon>Alphaproteobacteria</taxon>
        <taxon>Caulobacterales</taxon>
        <taxon>Caulobacteraceae</taxon>
        <taxon>Phenylobacterium</taxon>
    </lineage>
</organism>
<accession>A0ABW3SVU8</accession>
<dbReference type="Proteomes" id="UP001597216">
    <property type="component" value="Unassembled WGS sequence"/>
</dbReference>
<dbReference type="RefSeq" id="WP_377351977.1">
    <property type="nucleotide sequence ID" value="NZ_JBHTLQ010000001.1"/>
</dbReference>
<gene>
    <name evidence="1" type="ORF">ACFQ27_00500</name>
</gene>
<sequence length="73" mass="7742">MIPKPATRPASGYWVVGGRFAADGHLPWPRAFGPFDDHAAARACAEHLADPARPEVRYVVVAEAVAYQAGSPA</sequence>
<reference evidence="2" key="1">
    <citation type="journal article" date="2019" name="Int. J. Syst. Evol. Microbiol.">
        <title>The Global Catalogue of Microorganisms (GCM) 10K type strain sequencing project: providing services to taxonomists for standard genome sequencing and annotation.</title>
        <authorList>
            <consortium name="The Broad Institute Genomics Platform"/>
            <consortium name="The Broad Institute Genome Sequencing Center for Infectious Disease"/>
            <person name="Wu L."/>
            <person name="Ma J."/>
        </authorList>
    </citation>
    <scope>NUCLEOTIDE SEQUENCE [LARGE SCALE GENOMIC DNA]</scope>
    <source>
        <strain evidence="2">CCUG 55074</strain>
    </source>
</reference>
<protein>
    <recommendedName>
        <fullName evidence="3">DUF4170 domain-containing protein</fullName>
    </recommendedName>
</protein>
<evidence type="ECO:0008006" key="3">
    <source>
        <dbReference type="Google" id="ProtNLM"/>
    </source>
</evidence>